<dbReference type="EMBL" id="JACHJQ010000003">
    <property type="protein sequence ID" value="MBB4906856.1"/>
    <property type="molecule type" value="Genomic_DNA"/>
</dbReference>
<dbReference type="PIRSF" id="PIRSF036625">
    <property type="entry name" value="GAF_ANTAR"/>
    <property type="match status" value="1"/>
</dbReference>
<dbReference type="InterPro" id="IPR036388">
    <property type="entry name" value="WH-like_DNA-bd_sf"/>
</dbReference>
<dbReference type="InterPro" id="IPR012074">
    <property type="entry name" value="GAF_ANTAR"/>
</dbReference>
<comment type="caution">
    <text evidence="4">The sequence shown here is derived from an EMBL/GenBank/DDBJ whole genome shotgun (WGS) entry which is preliminary data.</text>
</comment>
<gene>
    <name evidence="4" type="ORF">FHR82_003076</name>
</gene>
<feature type="domain" description="ANTAR" evidence="3">
    <location>
        <begin position="163"/>
        <end position="224"/>
    </location>
</feature>
<dbReference type="AlphaFoldDB" id="A0A7W7VE38"/>
<name>A0A7W7VE38_9PSEU</name>
<dbReference type="RefSeq" id="WP_184811006.1">
    <property type="nucleotide sequence ID" value="NZ_JACHJQ010000003.1"/>
</dbReference>
<organism evidence="4 5">
    <name type="scientific">Actinophytocola algeriensis</name>
    <dbReference type="NCBI Taxonomy" id="1768010"/>
    <lineage>
        <taxon>Bacteria</taxon>
        <taxon>Bacillati</taxon>
        <taxon>Actinomycetota</taxon>
        <taxon>Actinomycetes</taxon>
        <taxon>Pseudonocardiales</taxon>
        <taxon>Pseudonocardiaceae</taxon>
    </lineage>
</organism>
<dbReference type="Gene3D" id="3.30.450.40">
    <property type="match status" value="1"/>
</dbReference>
<dbReference type="InterPro" id="IPR029016">
    <property type="entry name" value="GAF-like_dom_sf"/>
</dbReference>
<evidence type="ECO:0000256" key="1">
    <source>
        <dbReference type="ARBA" id="ARBA00023015"/>
    </source>
</evidence>
<keyword evidence="5" id="KW-1185">Reference proteome</keyword>
<sequence length="237" mass="25284">MYESGRGLVALAEILVDGFDLPAQRNLLTAKCADLLDVGAAALLGLDIDGAQVVEAASEETAELLARFELAYEQGPGVDALRTGECVECTDLTNATLRWPQFAPLALEAGVAAGFGLPCRLRDEVVGAMTLYVNVPGPLPEGSEELRHGLVNVVTLGVTAHRGREMAVRAGQLQSALDTRVAIEQAKGMLAERENVTVDEAFTVLRNYARKNGVKMRLVAEDVVKGVLTIPATYRPN</sequence>
<dbReference type="SMART" id="SM01012">
    <property type="entry name" value="ANTAR"/>
    <property type="match status" value="1"/>
</dbReference>
<dbReference type="InterPro" id="IPR005561">
    <property type="entry name" value="ANTAR"/>
</dbReference>
<dbReference type="Proteomes" id="UP000520767">
    <property type="component" value="Unassembled WGS sequence"/>
</dbReference>
<dbReference type="PROSITE" id="PS50921">
    <property type="entry name" value="ANTAR"/>
    <property type="match status" value="1"/>
</dbReference>
<dbReference type="GO" id="GO:0003723">
    <property type="term" value="F:RNA binding"/>
    <property type="evidence" value="ECO:0007669"/>
    <property type="project" value="InterPro"/>
</dbReference>
<dbReference type="InterPro" id="IPR011006">
    <property type="entry name" value="CheY-like_superfamily"/>
</dbReference>
<dbReference type="Pfam" id="PF03861">
    <property type="entry name" value="ANTAR"/>
    <property type="match status" value="1"/>
</dbReference>
<evidence type="ECO:0000259" key="3">
    <source>
        <dbReference type="PROSITE" id="PS50921"/>
    </source>
</evidence>
<accession>A0A7W7VE38</accession>
<proteinExistence type="predicted"/>
<protein>
    <recommendedName>
        <fullName evidence="3">ANTAR domain-containing protein</fullName>
    </recommendedName>
</protein>
<reference evidence="4 5" key="1">
    <citation type="submission" date="2020-08" db="EMBL/GenBank/DDBJ databases">
        <title>Genomic Encyclopedia of Type Strains, Phase III (KMG-III): the genomes of soil and plant-associated and newly described type strains.</title>
        <authorList>
            <person name="Whitman W."/>
        </authorList>
    </citation>
    <scope>NUCLEOTIDE SEQUENCE [LARGE SCALE GENOMIC DNA]</scope>
    <source>
        <strain evidence="4 5">CECT 8960</strain>
    </source>
</reference>
<evidence type="ECO:0000313" key="4">
    <source>
        <dbReference type="EMBL" id="MBB4906856.1"/>
    </source>
</evidence>
<dbReference type="SUPFAM" id="SSF52172">
    <property type="entry name" value="CheY-like"/>
    <property type="match status" value="1"/>
</dbReference>
<evidence type="ECO:0000256" key="2">
    <source>
        <dbReference type="ARBA" id="ARBA00023163"/>
    </source>
</evidence>
<evidence type="ECO:0000313" key="5">
    <source>
        <dbReference type="Proteomes" id="UP000520767"/>
    </source>
</evidence>
<dbReference type="SUPFAM" id="SSF55781">
    <property type="entry name" value="GAF domain-like"/>
    <property type="match status" value="1"/>
</dbReference>
<dbReference type="Gene3D" id="1.10.10.10">
    <property type="entry name" value="Winged helix-like DNA-binding domain superfamily/Winged helix DNA-binding domain"/>
    <property type="match status" value="1"/>
</dbReference>
<keyword evidence="2" id="KW-0804">Transcription</keyword>
<keyword evidence="1" id="KW-0805">Transcription regulation</keyword>